<dbReference type="InterPro" id="IPR003369">
    <property type="entry name" value="TatA/B/E"/>
</dbReference>
<keyword evidence="5 9" id="KW-0653">Protein transport</keyword>
<keyword evidence="7 9" id="KW-0811">Translocation</keyword>
<gene>
    <name evidence="9 10" type="primary">tatA</name>
    <name evidence="10" type="ORF">DQG23_13280</name>
</gene>
<keyword evidence="4 9" id="KW-0812">Transmembrane</keyword>
<dbReference type="Pfam" id="PF02416">
    <property type="entry name" value="TatA_B_E"/>
    <property type="match status" value="1"/>
</dbReference>
<evidence type="ECO:0000256" key="7">
    <source>
        <dbReference type="ARBA" id="ARBA00023010"/>
    </source>
</evidence>
<organism evidence="10 11">
    <name type="scientific">Paenibacillus contaminans</name>
    <dbReference type="NCBI Taxonomy" id="450362"/>
    <lineage>
        <taxon>Bacteria</taxon>
        <taxon>Bacillati</taxon>
        <taxon>Bacillota</taxon>
        <taxon>Bacilli</taxon>
        <taxon>Bacillales</taxon>
        <taxon>Paenibacillaceae</taxon>
        <taxon>Paenibacillus</taxon>
    </lineage>
</organism>
<dbReference type="GO" id="GO:0043953">
    <property type="term" value="P:protein transport by the Tat complex"/>
    <property type="evidence" value="ECO:0007669"/>
    <property type="project" value="UniProtKB-UniRule"/>
</dbReference>
<evidence type="ECO:0000256" key="4">
    <source>
        <dbReference type="ARBA" id="ARBA00022692"/>
    </source>
</evidence>
<dbReference type="Gene3D" id="1.20.5.3310">
    <property type="match status" value="1"/>
</dbReference>
<sequence length="71" mass="7857">MMGIGASGMIWIAAIILLLFGSRKLPELGRAVGRTLHEFKKGTKELTGELEAIDLKEVLPNEHQSDNRKRA</sequence>
<dbReference type="PANTHER" id="PTHR42982:SF1">
    <property type="entry name" value="SEC-INDEPENDENT PROTEIN TRANSLOCASE PROTEIN TATA"/>
    <property type="match status" value="1"/>
</dbReference>
<dbReference type="NCBIfam" id="TIGR01411">
    <property type="entry name" value="tatAE"/>
    <property type="match status" value="1"/>
</dbReference>
<evidence type="ECO:0000256" key="9">
    <source>
        <dbReference type="HAMAP-Rule" id="MF_00236"/>
    </source>
</evidence>
<dbReference type="NCBIfam" id="NF011430">
    <property type="entry name" value="PRK14861.1"/>
    <property type="match status" value="1"/>
</dbReference>
<comment type="subcellular location">
    <subcellularLocation>
        <location evidence="1 9">Cell membrane</location>
        <topology evidence="1 9">Single-pass membrane protein</topology>
    </subcellularLocation>
</comment>
<dbReference type="RefSeq" id="WP_113031330.1">
    <property type="nucleotide sequence ID" value="NZ_QMFB01000006.1"/>
</dbReference>
<accession>A0A329MMD9</accession>
<evidence type="ECO:0000256" key="6">
    <source>
        <dbReference type="ARBA" id="ARBA00022989"/>
    </source>
</evidence>
<dbReference type="EMBL" id="QMFB01000006">
    <property type="protein sequence ID" value="RAV21049.1"/>
    <property type="molecule type" value="Genomic_DNA"/>
</dbReference>
<keyword evidence="11" id="KW-1185">Reference proteome</keyword>
<protein>
    <recommendedName>
        <fullName evidence="9">Sec-independent protein translocase protein TatA</fullName>
    </recommendedName>
</protein>
<evidence type="ECO:0000256" key="2">
    <source>
        <dbReference type="ARBA" id="ARBA00022448"/>
    </source>
</evidence>
<reference evidence="10 11" key="1">
    <citation type="journal article" date="2009" name="Int. J. Syst. Evol. Microbiol.">
        <title>Paenibacillus contaminans sp. nov., isolated from a contaminated laboratory plate.</title>
        <authorList>
            <person name="Chou J.H."/>
            <person name="Lee J.H."/>
            <person name="Lin M.C."/>
            <person name="Chang P.S."/>
            <person name="Arun A.B."/>
            <person name="Young C.C."/>
            <person name="Chen W.M."/>
        </authorList>
    </citation>
    <scope>NUCLEOTIDE SEQUENCE [LARGE SCALE GENOMIC DNA]</scope>
    <source>
        <strain evidence="10 11">CKOBP-6</strain>
    </source>
</reference>
<dbReference type="GO" id="GO:0008320">
    <property type="term" value="F:protein transmembrane transporter activity"/>
    <property type="evidence" value="ECO:0007669"/>
    <property type="project" value="UniProtKB-UniRule"/>
</dbReference>
<dbReference type="InterPro" id="IPR006312">
    <property type="entry name" value="TatA/E"/>
</dbReference>
<comment type="subunit">
    <text evidence="9">Forms a complex with TatC.</text>
</comment>
<evidence type="ECO:0000256" key="5">
    <source>
        <dbReference type="ARBA" id="ARBA00022927"/>
    </source>
</evidence>
<name>A0A329MMD9_9BACL</name>
<evidence type="ECO:0000256" key="3">
    <source>
        <dbReference type="ARBA" id="ARBA00022475"/>
    </source>
</evidence>
<comment type="similarity">
    <text evidence="9">Belongs to the TatA/E family.</text>
</comment>
<comment type="caution">
    <text evidence="10">The sequence shown here is derived from an EMBL/GenBank/DDBJ whole genome shotgun (WGS) entry which is preliminary data.</text>
</comment>
<proteinExistence type="inferred from homology"/>
<dbReference type="GO" id="GO:0033281">
    <property type="term" value="C:TAT protein transport complex"/>
    <property type="evidence" value="ECO:0007669"/>
    <property type="project" value="UniProtKB-UniRule"/>
</dbReference>
<keyword evidence="3 9" id="KW-1003">Cell membrane</keyword>
<dbReference type="PANTHER" id="PTHR42982">
    <property type="entry name" value="SEC-INDEPENDENT PROTEIN TRANSLOCASE PROTEIN TATA"/>
    <property type="match status" value="1"/>
</dbReference>
<keyword evidence="2 9" id="KW-0813">Transport</keyword>
<evidence type="ECO:0000313" key="11">
    <source>
        <dbReference type="Proteomes" id="UP000250369"/>
    </source>
</evidence>
<dbReference type="AlphaFoldDB" id="A0A329MMD9"/>
<evidence type="ECO:0000313" key="10">
    <source>
        <dbReference type="EMBL" id="RAV21049.1"/>
    </source>
</evidence>
<keyword evidence="6 9" id="KW-1133">Transmembrane helix</keyword>
<dbReference type="HAMAP" id="MF_00236">
    <property type="entry name" value="TatA_E"/>
    <property type="match status" value="1"/>
</dbReference>
<evidence type="ECO:0000256" key="8">
    <source>
        <dbReference type="ARBA" id="ARBA00023136"/>
    </source>
</evidence>
<comment type="function">
    <text evidence="9">Part of the twin-arginine translocation (Tat) system that transports large folded proteins containing a characteristic twin-arginine motif in their signal peptide across membranes. TatA could form the protein-conducting channel of the Tat system.</text>
</comment>
<dbReference type="Proteomes" id="UP000250369">
    <property type="component" value="Unassembled WGS sequence"/>
</dbReference>
<evidence type="ECO:0000256" key="1">
    <source>
        <dbReference type="ARBA" id="ARBA00004162"/>
    </source>
</evidence>
<keyword evidence="8 9" id="KW-0472">Membrane</keyword>